<evidence type="ECO:0000256" key="5">
    <source>
        <dbReference type="ARBA" id="ARBA00023136"/>
    </source>
</evidence>
<evidence type="ECO:0000256" key="6">
    <source>
        <dbReference type="ARBA" id="ARBA00023237"/>
    </source>
</evidence>
<dbReference type="Proteomes" id="UP000265875">
    <property type="component" value="Unassembled WGS sequence"/>
</dbReference>
<keyword evidence="4 7" id="KW-0812">Transmembrane</keyword>
<dbReference type="InterPro" id="IPR037066">
    <property type="entry name" value="Plug_dom_sf"/>
</dbReference>
<protein>
    <submittedName>
        <fullName evidence="9">TonB-dependent receptor</fullName>
    </submittedName>
</protein>
<dbReference type="Gene3D" id="2.170.130.10">
    <property type="entry name" value="TonB-dependent receptor, plug domain"/>
    <property type="match status" value="1"/>
</dbReference>
<comment type="similarity">
    <text evidence="7">Belongs to the TonB-dependent receptor family.</text>
</comment>
<name>A0A399MFI3_9PSED</name>
<reference evidence="9 10" key="1">
    <citation type="submission" date="2018-08" db="EMBL/GenBank/DDBJ databases">
        <title>Draft genome sequence of the cyanotroph, Pseudomonas monteilii BCN3.</title>
        <authorList>
            <person name="Jones L.B."/>
            <person name="Kunz D.A."/>
        </authorList>
    </citation>
    <scope>NUCLEOTIDE SEQUENCE [LARGE SCALE GENOMIC DNA]</scope>
    <source>
        <strain evidence="9 10">BCN3</strain>
    </source>
</reference>
<comment type="subcellular location">
    <subcellularLocation>
        <location evidence="1 7">Cell outer membrane</location>
        <topology evidence="1 7">Multi-pass membrane protein</topology>
    </subcellularLocation>
</comment>
<evidence type="ECO:0000313" key="10">
    <source>
        <dbReference type="Proteomes" id="UP000265875"/>
    </source>
</evidence>
<dbReference type="PROSITE" id="PS52016">
    <property type="entry name" value="TONB_DEPENDENT_REC_3"/>
    <property type="match status" value="1"/>
</dbReference>
<dbReference type="Pfam" id="PF07660">
    <property type="entry name" value="STN"/>
    <property type="match status" value="1"/>
</dbReference>
<proteinExistence type="inferred from homology"/>
<dbReference type="SMART" id="SM00965">
    <property type="entry name" value="STN"/>
    <property type="match status" value="1"/>
</dbReference>
<dbReference type="SUPFAM" id="SSF56935">
    <property type="entry name" value="Porins"/>
    <property type="match status" value="1"/>
</dbReference>
<evidence type="ECO:0000313" key="9">
    <source>
        <dbReference type="EMBL" id="RII80275.1"/>
    </source>
</evidence>
<dbReference type="EMBL" id="QWLL01000005">
    <property type="protein sequence ID" value="RII80275.1"/>
    <property type="molecule type" value="Genomic_DNA"/>
</dbReference>
<keyword evidence="9" id="KW-0675">Receptor</keyword>
<evidence type="ECO:0000256" key="3">
    <source>
        <dbReference type="ARBA" id="ARBA00022452"/>
    </source>
</evidence>
<dbReference type="Pfam" id="PF07715">
    <property type="entry name" value="Plug"/>
    <property type="match status" value="1"/>
</dbReference>
<evidence type="ECO:0000259" key="8">
    <source>
        <dbReference type="SMART" id="SM00965"/>
    </source>
</evidence>
<evidence type="ECO:0000256" key="7">
    <source>
        <dbReference type="PROSITE-ProRule" id="PRU01360"/>
    </source>
</evidence>
<dbReference type="InterPro" id="IPR011662">
    <property type="entry name" value="Secretin/TonB_short_N"/>
</dbReference>
<dbReference type="Gene3D" id="2.40.170.20">
    <property type="entry name" value="TonB-dependent receptor, beta-barrel domain"/>
    <property type="match status" value="1"/>
</dbReference>
<dbReference type="InterPro" id="IPR039426">
    <property type="entry name" value="TonB-dep_rcpt-like"/>
</dbReference>
<dbReference type="GO" id="GO:0009279">
    <property type="term" value="C:cell outer membrane"/>
    <property type="evidence" value="ECO:0007669"/>
    <property type="project" value="UniProtKB-SubCell"/>
</dbReference>
<dbReference type="AlphaFoldDB" id="A0A399MFI3"/>
<keyword evidence="6 7" id="KW-0998">Cell outer membrane</keyword>
<comment type="caution">
    <text evidence="9">The sequence shown here is derived from an EMBL/GenBank/DDBJ whole genome shotgun (WGS) entry which is preliminary data.</text>
</comment>
<keyword evidence="5 7" id="KW-0472">Membrane</keyword>
<accession>A0A399MFI3</accession>
<dbReference type="PROSITE" id="PS51257">
    <property type="entry name" value="PROKAR_LIPOPROTEIN"/>
    <property type="match status" value="1"/>
</dbReference>
<sequence>MTETSSRKPRSARGWSLRLKKVAGAGVLGMSCAFNVAPAQAEEAAQPRSALAQVHAFDIPAQKLAIALINFGQQSGLQVSVDPDLLDGLHSTAVSGQLSSEAALAQLLLGTGITWDYEYGALMFRLLQADNGALELHNTLVLGDTEENSFMGTTVIDRKAIQAFPGANGDITTLLQMHPNVQFSTEQKSSNTPGEIDPADISINGAKFYQNNFMIDGISINNDLDPGAHGYNETRQFDSAPSRSHGIALDADLLEEVRVYDSNVPVEYGGFNGGVVDAITRRPSQGLHGKVSYAMSRSEWTRYHITRENKETFETSSNEKNQPEFKKTTLRGTLEGHFNEDFGALFNFSQKRSYLPLRAYKDGYNSPNNDNEEEQTRALDNFLLKTYWTVNDRLTLDTSIVYAPQENTYFREDYKDSHYTNINGGWQGSFKATYVGDSATWTQQLALTNLNTSRDADRDDNIMWYWSEEKDWGNPDATGARSIEGAYGSLYQTQRGVDYKLKADWQTVAFAGGTHSVTTGLELGYQRATWEREDDALSVITFRRDSGTSCSGGDPWCSVSPLLNGSSRQWGSVYMGYGAGKVDLDQKKYALFVQDVMGYGNLTLRPGLRFEGDDYMEKKSLAPRFSGDYDFFGDRSTVLVFGANRYYGRNLFKYRLADGRQAFTSRYTRASQDGEWVLASQNKNMSKFSTMDIPYDDEWMVGLNQRWFDTDFQLKYVNRKGHDQIYRTRPYYYLGAEEVAEGYSKDYFVYLNAGTSESENVSLTVTPMRPLRFMGTSTSVQLALDWSRSKDAYGATYEAGLDGDELAGADVVLDGKRIPSHELPASDYNRPWTARLMTITNIPQWNLTVSNFFRYRGAYDQVVGVDPDVEVDGEILSAYETVATPAAPTWDMRLAWDIPTGKDQAFFVNVDVTNVTDKVNKIASRESVSLISYEVGRQYWLEVGYRF</sequence>
<evidence type="ECO:0000256" key="1">
    <source>
        <dbReference type="ARBA" id="ARBA00004571"/>
    </source>
</evidence>
<evidence type="ECO:0000256" key="4">
    <source>
        <dbReference type="ARBA" id="ARBA00022692"/>
    </source>
</evidence>
<evidence type="ECO:0000256" key="2">
    <source>
        <dbReference type="ARBA" id="ARBA00022448"/>
    </source>
</evidence>
<feature type="domain" description="Secretin/TonB short N-terminal" evidence="8">
    <location>
        <begin position="77"/>
        <end position="127"/>
    </location>
</feature>
<keyword evidence="2 7" id="KW-0813">Transport</keyword>
<organism evidence="9 10">
    <name type="scientific">Pseudomonas monteilii</name>
    <dbReference type="NCBI Taxonomy" id="76759"/>
    <lineage>
        <taxon>Bacteria</taxon>
        <taxon>Pseudomonadati</taxon>
        <taxon>Pseudomonadota</taxon>
        <taxon>Gammaproteobacteria</taxon>
        <taxon>Pseudomonadales</taxon>
        <taxon>Pseudomonadaceae</taxon>
        <taxon>Pseudomonas</taxon>
    </lineage>
</organism>
<gene>
    <name evidence="9" type="ORF">D0894_01510</name>
</gene>
<dbReference type="Gene3D" id="3.55.50.30">
    <property type="match status" value="1"/>
</dbReference>
<keyword evidence="3 7" id="KW-1134">Transmembrane beta strand</keyword>
<dbReference type="InterPro" id="IPR012910">
    <property type="entry name" value="Plug_dom"/>
</dbReference>
<dbReference type="InterPro" id="IPR036942">
    <property type="entry name" value="Beta-barrel_TonB_sf"/>
</dbReference>